<keyword evidence="9 11" id="KW-0496">Mitochondrion</keyword>
<sequence>MLRLSRSVTLFKNFCGIRNVSLSAANSSSRDVKAINIDEALLDKEGREQRDKLKKYIAAEEPMDLSAISGVPEEHVKTRRVRIFVPTRNAMQSGTENTKLWCMEFETRERWENPLMGWSSSGDPLSNIQVSFATAEAAMEFCVKNGSWEYTVETPQQVTPKKKSYGANFSWNKRTRLSTK</sequence>
<protein>
    <recommendedName>
        <fullName evidence="3 11">NADH dehydrogenase [ubiquinone] iron-sulfur protein 4, mitochondrial</fullName>
    </recommendedName>
</protein>
<dbReference type="EMBL" id="JH432104">
    <property type="status" value="NOT_ANNOTATED_CDS"/>
    <property type="molecule type" value="Genomic_DNA"/>
</dbReference>
<name>T1JLK4_STRMM</name>
<keyword evidence="4 11" id="KW-0813">Transport</keyword>
<evidence type="ECO:0000256" key="9">
    <source>
        <dbReference type="ARBA" id="ARBA00023128"/>
    </source>
</evidence>
<keyword evidence="5 11" id="KW-0679">Respiratory chain</keyword>
<comment type="similarity">
    <text evidence="2 11">Belongs to the complex I NDUFS4 subunit family.</text>
</comment>
<accession>T1JLK4</accession>
<dbReference type="GO" id="GO:0022900">
    <property type="term" value="P:electron transport chain"/>
    <property type="evidence" value="ECO:0007669"/>
    <property type="project" value="InterPro"/>
</dbReference>
<evidence type="ECO:0000256" key="10">
    <source>
        <dbReference type="ARBA" id="ARBA00023136"/>
    </source>
</evidence>
<dbReference type="PANTHER" id="PTHR12219:SF8">
    <property type="entry name" value="NADH DEHYDROGENASE [UBIQUINONE] IRON-SULFUR PROTEIN 4, MITOCHONDRIAL"/>
    <property type="match status" value="1"/>
</dbReference>
<comment type="function">
    <text evidence="1 11">Accessory subunit of the mitochondrial membrane respiratory chain NADH dehydrogenase (Complex I), that is believed not to be involved in catalysis. Complex I functions in the transfer of electrons from NADH to the respiratory chain. The immediate electron acceptor for the enzyme is believed to be ubiquinone.</text>
</comment>
<dbReference type="Pfam" id="PF04800">
    <property type="entry name" value="NDUS4"/>
    <property type="match status" value="1"/>
</dbReference>
<dbReference type="PhylomeDB" id="T1JLK4"/>
<dbReference type="HOGENOM" id="CLU_077196_3_1_1"/>
<dbReference type="eggNOG" id="KOG3389">
    <property type="taxonomic scope" value="Eukaryota"/>
</dbReference>
<proteinExistence type="inferred from homology"/>
<evidence type="ECO:0000256" key="4">
    <source>
        <dbReference type="ARBA" id="ARBA00022448"/>
    </source>
</evidence>
<evidence type="ECO:0000256" key="11">
    <source>
        <dbReference type="RuleBase" id="RU367010"/>
    </source>
</evidence>
<dbReference type="InterPro" id="IPR038532">
    <property type="entry name" value="NDUFS4-like_sf"/>
</dbReference>
<comment type="subcellular location">
    <subcellularLocation>
        <location evidence="11">Mitochondrion inner membrane</location>
        <topology evidence="11">Peripheral membrane protein</topology>
        <orientation evidence="11">Matrix side</orientation>
    </subcellularLocation>
</comment>
<keyword evidence="8 11" id="KW-0249">Electron transport</keyword>
<evidence type="ECO:0000313" key="12">
    <source>
        <dbReference type="EnsemblMetazoa" id="SMAR014734-PA"/>
    </source>
</evidence>
<evidence type="ECO:0000256" key="3">
    <source>
        <dbReference type="ARBA" id="ARBA00015796"/>
    </source>
</evidence>
<dbReference type="OMA" id="GTIMKFD"/>
<evidence type="ECO:0000256" key="1">
    <source>
        <dbReference type="ARBA" id="ARBA00003195"/>
    </source>
</evidence>
<evidence type="ECO:0000256" key="7">
    <source>
        <dbReference type="ARBA" id="ARBA00022946"/>
    </source>
</evidence>
<dbReference type="FunFam" id="3.30.160.190:FF:000001">
    <property type="entry name" value="NADH-ubiquinone oxidoreductase 21 kDa subunit mitochondrial"/>
    <property type="match status" value="1"/>
</dbReference>
<evidence type="ECO:0000256" key="8">
    <source>
        <dbReference type="ARBA" id="ARBA00022982"/>
    </source>
</evidence>
<dbReference type="EnsemblMetazoa" id="SMAR014734-RA">
    <property type="protein sequence ID" value="SMAR014734-PA"/>
    <property type="gene ID" value="SMAR014734"/>
</dbReference>
<dbReference type="InterPro" id="IPR006885">
    <property type="entry name" value="NADH_UbQ_FeS_4_mit-like"/>
</dbReference>
<dbReference type="PANTHER" id="PTHR12219">
    <property type="entry name" value="NADH-UBIQUINONE OXIDOREDUCTASE"/>
    <property type="match status" value="1"/>
</dbReference>
<dbReference type="Proteomes" id="UP000014500">
    <property type="component" value="Unassembled WGS sequence"/>
</dbReference>
<reference evidence="13" key="1">
    <citation type="submission" date="2011-05" db="EMBL/GenBank/DDBJ databases">
        <authorList>
            <person name="Richards S.R."/>
            <person name="Qu J."/>
            <person name="Jiang H."/>
            <person name="Jhangiani S.N."/>
            <person name="Agravi P."/>
            <person name="Goodspeed R."/>
            <person name="Gross S."/>
            <person name="Mandapat C."/>
            <person name="Jackson L."/>
            <person name="Mathew T."/>
            <person name="Pu L."/>
            <person name="Thornton R."/>
            <person name="Saada N."/>
            <person name="Wilczek-Boney K.B."/>
            <person name="Lee S."/>
            <person name="Kovar C."/>
            <person name="Wu Y."/>
            <person name="Scherer S.E."/>
            <person name="Worley K.C."/>
            <person name="Muzny D.M."/>
            <person name="Gibbs R."/>
        </authorList>
    </citation>
    <scope>NUCLEOTIDE SEQUENCE</scope>
    <source>
        <strain evidence="13">Brora</strain>
    </source>
</reference>
<evidence type="ECO:0000256" key="5">
    <source>
        <dbReference type="ARBA" id="ARBA00022660"/>
    </source>
</evidence>
<dbReference type="AlphaFoldDB" id="T1JLK4"/>
<evidence type="ECO:0000256" key="6">
    <source>
        <dbReference type="ARBA" id="ARBA00022792"/>
    </source>
</evidence>
<keyword evidence="7 11" id="KW-0809">Transit peptide</keyword>
<organism evidence="12 13">
    <name type="scientific">Strigamia maritima</name>
    <name type="common">European centipede</name>
    <name type="synonym">Geophilus maritimus</name>
    <dbReference type="NCBI Taxonomy" id="126957"/>
    <lineage>
        <taxon>Eukaryota</taxon>
        <taxon>Metazoa</taxon>
        <taxon>Ecdysozoa</taxon>
        <taxon>Arthropoda</taxon>
        <taxon>Myriapoda</taxon>
        <taxon>Chilopoda</taxon>
        <taxon>Pleurostigmophora</taxon>
        <taxon>Geophilomorpha</taxon>
        <taxon>Linotaeniidae</taxon>
        <taxon>Strigamia</taxon>
    </lineage>
</organism>
<dbReference type="STRING" id="126957.T1JLK4"/>
<dbReference type="Gene3D" id="3.30.160.190">
    <property type="entry name" value="atu1810 like domain"/>
    <property type="match status" value="1"/>
</dbReference>
<keyword evidence="10 11" id="KW-0472">Membrane</keyword>
<reference evidence="12" key="2">
    <citation type="submission" date="2015-02" db="UniProtKB">
        <authorList>
            <consortium name="EnsemblMetazoa"/>
        </authorList>
    </citation>
    <scope>IDENTIFICATION</scope>
</reference>
<keyword evidence="6 11" id="KW-0999">Mitochondrion inner membrane</keyword>
<dbReference type="GO" id="GO:0005743">
    <property type="term" value="C:mitochondrial inner membrane"/>
    <property type="evidence" value="ECO:0007669"/>
    <property type="project" value="UniProtKB-SubCell"/>
</dbReference>
<evidence type="ECO:0000256" key="2">
    <source>
        <dbReference type="ARBA" id="ARBA00005882"/>
    </source>
</evidence>
<keyword evidence="13" id="KW-1185">Reference proteome</keyword>
<evidence type="ECO:0000313" key="13">
    <source>
        <dbReference type="Proteomes" id="UP000014500"/>
    </source>
</evidence>